<evidence type="ECO:0000313" key="2">
    <source>
        <dbReference type="EMBL" id="GGA63545.1"/>
    </source>
</evidence>
<keyword evidence="2" id="KW-0378">Hydrolase</keyword>
<dbReference type="RefSeq" id="WP_087504118.1">
    <property type="nucleotide sequence ID" value="NZ_BMDX01000001.1"/>
</dbReference>
<dbReference type="PANTHER" id="PTHR46732:SF8">
    <property type="entry name" value="ATP-DEPENDENT PROTEASE LA (LON) DOMAIN PROTEIN"/>
    <property type="match status" value="1"/>
</dbReference>
<dbReference type="OrthoDB" id="8558970at2"/>
<dbReference type="Gene3D" id="1.10.4060.10">
    <property type="entry name" value="BPP1347 like domain"/>
    <property type="match status" value="1"/>
</dbReference>
<accession>A0A8J2U1K8</accession>
<dbReference type="Proteomes" id="UP000619743">
    <property type="component" value="Unassembled WGS sequence"/>
</dbReference>
<dbReference type="AlphaFoldDB" id="A0A8J2U1K8"/>
<organism evidence="2 3">
    <name type="scientific">Neiella marina</name>
    <dbReference type="NCBI Taxonomy" id="508461"/>
    <lineage>
        <taxon>Bacteria</taxon>
        <taxon>Pseudomonadati</taxon>
        <taxon>Pseudomonadota</taxon>
        <taxon>Gammaproteobacteria</taxon>
        <taxon>Alteromonadales</taxon>
        <taxon>Echinimonadaceae</taxon>
        <taxon>Neiella</taxon>
    </lineage>
</organism>
<protein>
    <submittedName>
        <fullName evidence="2">ATP-dependent protease</fullName>
    </submittedName>
</protein>
<dbReference type="EMBL" id="BMDX01000001">
    <property type="protein sequence ID" value="GGA63545.1"/>
    <property type="molecule type" value="Genomic_DNA"/>
</dbReference>
<dbReference type="Pfam" id="PF02190">
    <property type="entry name" value="LON_substr_bdg"/>
    <property type="match status" value="1"/>
</dbReference>
<evidence type="ECO:0000259" key="1">
    <source>
        <dbReference type="SMART" id="SM00464"/>
    </source>
</evidence>
<dbReference type="InterPro" id="IPR003111">
    <property type="entry name" value="Lon_prtase_N"/>
</dbReference>
<dbReference type="PANTHER" id="PTHR46732">
    <property type="entry name" value="ATP-DEPENDENT PROTEASE LA (LON) DOMAIN PROTEIN"/>
    <property type="match status" value="1"/>
</dbReference>
<dbReference type="InterPro" id="IPR046336">
    <property type="entry name" value="Lon_prtase_N_sf"/>
</dbReference>
<gene>
    <name evidence="2" type="ORF">GCM10011369_01070</name>
</gene>
<keyword evidence="3" id="KW-1185">Reference proteome</keyword>
<dbReference type="Gene3D" id="2.30.130.40">
    <property type="entry name" value="LON domain-like"/>
    <property type="match status" value="1"/>
</dbReference>
<dbReference type="SMART" id="SM00464">
    <property type="entry name" value="LON"/>
    <property type="match status" value="1"/>
</dbReference>
<reference evidence="3" key="1">
    <citation type="journal article" date="2019" name="Int. J. Syst. Evol. Microbiol.">
        <title>The Global Catalogue of Microorganisms (GCM) 10K type strain sequencing project: providing services to taxonomists for standard genome sequencing and annotation.</title>
        <authorList>
            <consortium name="The Broad Institute Genomics Platform"/>
            <consortium name="The Broad Institute Genome Sequencing Center for Infectious Disease"/>
            <person name="Wu L."/>
            <person name="Ma J."/>
        </authorList>
    </citation>
    <scope>NUCLEOTIDE SEQUENCE [LARGE SCALE GENOMIC DNA]</scope>
    <source>
        <strain evidence="3">CGMCC 1.10130</strain>
    </source>
</reference>
<feature type="domain" description="Lon N-terminal" evidence="1">
    <location>
        <begin position="6"/>
        <end position="189"/>
    </location>
</feature>
<dbReference type="InterPro" id="IPR015947">
    <property type="entry name" value="PUA-like_sf"/>
</dbReference>
<evidence type="ECO:0000313" key="3">
    <source>
        <dbReference type="Proteomes" id="UP000619743"/>
    </source>
</evidence>
<sequence length="197" mass="22509">MKQEQEFALFPLTAHVLPGGKLPLRIFEPRYVRMVRDAAAGGRPFCMCMLDVKAKPQTMMNMYPLATEVAIIDFDQLPDGMLGITVQGLRKRRLSRVWVEQDGLKVGETSVVPEWPKQGLSLTQHKIVDQLQRLYQDNESLQDLQLDFHDNDASWLCQRWLELLPMDPNDKQLLIEQPDCTAALAFLEQAIRTTGES</sequence>
<keyword evidence="2" id="KW-0645">Protease</keyword>
<dbReference type="GO" id="GO:0008233">
    <property type="term" value="F:peptidase activity"/>
    <property type="evidence" value="ECO:0007669"/>
    <property type="project" value="UniProtKB-KW"/>
</dbReference>
<name>A0A8J2U1K8_9GAMM</name>
<dbReference type="GO" id="GO:0006508">
    <property type="term" value="P:proteolysis"/>
    <property type="evidence" value="ECO:0007669"/>
    <property type="project" value="UniProtKB-KW"/>
</dbReference>
<dbReference type="SUPFAM" id="SSF88697">
    <property type="entry name" value="PUA domain-like"/>
    <property type="match status" value="1"/>
</dbReference>
<comment type="caution">
    <text evidence="2">The sequence shown here is derived from an EMBL/GenBank/DDBJ whole genome shotgun (WGS) entry which is preliminary data.</text>
</comment>
<proteinExistence type="predicted"/>